<dbReference type="FunFam" id="3.30.540.30:FF:000001">
    <property type="entry name" value="Dipeptidyl peptidase 3"/>
    <property type="match status" value="1"/>
</dbReference>
<keyword evidence="9 14" id="KW-0479">Metal-binding</keyword>
<dbReference type="PIRSF" id="PIRSF007828">
    <property type="entry name" value="Dipeptidyl-peptidase_III"/>
    <property type="match status" value="1"/>
</dbReference>
<keyword evidence="8 14" id="KW-0645">Protease</keyword>
<evidence type="ECO:0000256" key="11">
    <source>
        <dbReference type="ARBA" id="ARBA00022833"/>
    </source>
</evidence>
<dbReference type="EMBL" id="AP028215">
    <property type="protein sequence ID" value="BEI92235.1"/>
    <property type="molecule type" value="Genomic_DNA"/>
</dbReference>
<dbReference type="FunFam" id="3.30.540.30:FF:000003">
    <property type="entry name" value="Dipeptidyl peptidase 3"/>
    <property type="match status" value="1"/>
</dbReference>
<proteinExistence type="inferred from homology"/>
<evidence type="ECO:0000256" key="15">
    <source>
        <dbReference type="PIRSR" id="PIRSR007828-1"/>
    </source>
</evidence>
<dbReference type="Proteomes" id="UP001233271">
    <property type="component" value="Chromosome 4"/>
</dbReference>
<dbReference type="RefSeq" id="XP_060457500.1">
    <property type="nucleotide sequence ID" value="XM_060600958.1"/>
</dbReference>
<evidence type="ECO:0000256" key="5">
    <source>
        <dbReference type="ARBA" id="ARBA00014713"/>
    </source>
</evidence>
<evidence type="ECO:0000256" key="1">
    <source>
        <dbReference type="ARBA" id="ARBA00001336"/>
    </source>
</evidence>
<dbReference type="AlphaFoldDB" id="A0AA48QWC2"/>
<feature type="binding site" evidence="16">
    <location>
        <position position="499"/>
    </location>
    <ligand>
        <name>Zn(2+)</name>
        <dbReference type="ChEBI" id="CHEBI:29105"/>
        <note>catalytic</note>
    </ligand>
</feature>
<evidence type="ECO:0000256" key="14">
    <source>
        <dbReference type="PIRNR" id="PIRNR007828"/>
    </source>
</evidence>
<dbReference type="InterPro" id="IPR005317">
    <property type="entry name" value="Dipeptidyl-peptase3"/>
</dbReference>
<evidence type="ECO:0000256" key="2">
    <source>
        <dbReference type="ARBA" id="ARBA00004496"/>
    </source>
</evidence>
<keyword evidence="6 14" id="KW-0031">Aminopeptidase</keyword>
<keyword evidence="18" id="KW-1185">Reference proteome</keyword>
<dbReference type="KEGG" id="ccac:CcaHIS019_0410550"/>
<dbReference type="GO" id="GO:0005737">
    <property type="term" value="C:cytoplasm"/>
    <property type="evidence" value="ECO:0007669"/>
    <property type="project" value="UniProtKB-SubCell"/>
</dbReference>
<name>A0AA48QWC2_9TREE</name>
<evidence type="ECO:0000256" key="10">
    <source>
        <dbReference type="ARBA" id="ARBA00022801"/>
    </source>
</evidence>
<reference evidence="17" key="1">
    <citation type="journal article" date="2023" name="BMC Genomics">
        <title>Chromosome-level genome assemblies of Cutaneotrichosporon spp. (Trichosporonales, Basidiomycota) reveal imbalanced evolution between nucleotide sequences and chromosome synteny.</title>
        <authorList>
            <person name="Kobayashi Y."/>
            <person name="Kayamori A."/>
            <person name="Aoki K."/>
            <person name="Shiwa Y."/>
            <person name="Matsutani M."/>
            <person name="Fujita N."/>
            <person name="Sugita T."/>
            <person name="Iwasaki W."/>
            <person name="Tanaka N."/>
            <person name="Takashima M."/>
        </authorList>
    </citation>
    <scope>NUCLEOTIDE SEQUENCE</scope>
    <source>
        <strain evidence="17">HIS019</strain>
    </source>
</reference>
<feature type="active site" evidence="15">
    <location>
        <position position="441"/>
    </location>
</feature>
<keyword evidence="12" id="KW-0007">Acetylation</keyword>
<feature type="binding site" evidence="16">
    <location>
        <position position="445"/>
    </location>
    <ligand>
        <name>Zn(2+)</name>
        <dbReference type="ChEBI" id="CHEBI:29105"/>
        <note>catalytic</note>
    </ligand>
</feature>
<gene>
    <name evidence="17" type="primary">YOL057W</name>
    <name evidence="17" type="ORF">CcaverHIS019_0410550</name>
</gene>
<dbReference type="Gene3D" id="3.30.540.30">
    <property type="match status" value="3"/>
</dbReference>
<dbReference type="InterPro" id="IPR039461">
    <property type="entry name" value="Peptidase_M49"/>
</dbReference>
<evidence type="ECO:0000256" key="16">
    <source>
        <dbReference type="PIRSR" id="PIRSR007828-2"/>
    </source>
</evidence>
<comment type="cofactor">
    <cofactor evidence="14 16">
        <name>Zn(2+)</name>
        <dbReference type="ChEBI" id="CHEBI:29105"/>
    </cofactor>
    <text evidence="14 16">Binds 1 zinc ion per subunit.</text>
</comment>
<evidence type="ECO:0000313" key="17">
    <source>
        <dbReference type="EMBL" id="BEI92235.1"/>
    </source>
</evidence>
<accession>A0AA48QWC2</accession>
<evidence type="ECO:0000256" key="9">
    <source>
        <dbReference type="ARBA" id="ARBA00022723"/>
    </source>
</evidence>
<evidence type="ECO:0000256" key="13">
    <source>
        <dbReference type="ARBA" id="ARBA00023049"/>
    </source>
</evidence>
<comment type="catalytic activity">
    <reaction evidence="1 14">
        <text>Release of an N-terminal dipeptide from a peptide comprising four or more residues, with broad specificity. Also acts on dipeptidyl 2-naphthylamides.</text>
        <dbReference type="EC" id="3.4.14.4"/>
    </reaction>
</comment>
<dbReference type="PANTHER" id="PTHR23422">
    <property type="entry name" value="DIPEPTIDYL PEPTIDASE III-RELATED"/>
    <property type="match status" value="1"/>
</dbReference>
<comment type="subcellular location">
    <subcellularLocation>
        <location evidence="2">Cytoplasm</location>
    </subcellularLocation>
</comment>
<protein>
    <recommendedName>
        <fullName evidence="5 14">Dipeptidyl peptidase 3</fullName>
        <ecNumber evidence="4 14">3.4.14.4</ecNumber>
    </recommendedName>
    <alternativeName>
        <fullName evidence="14">Dipeptidyl aminopeptidase III</fullName>
    </alternativeName>
    <alternativeName>
        <fullName evidence="14">Dipeptidyl peptidase III</fullName>
    </alternativeName>
</protein>
<dbReference type="GeneID" id="85496105"/>
<evidence type="ECO:0000313" key="18">
    <source>
        <dbReference type="Proteomes" id="UP001233271"/>
    </source>
</evidence>
<organism evidence="17 18">
    <name type="scientific">Cutaneotrichosporon cavernicola</name>
    <dbReference type="NCBI Taxonomy" id="279322"/>
    <lineage>
        <taxon>Eukaryota</taxon>
        <taxon>Fungi</taxon>
        <taxon>Dikarya</taxon>
        <taxon>Basidiomycota</taxon>
        <taxon>Agaricomycotina</taxon>
        <taxon>Tremellomycetes</taxon>
        <taxon>Trichosporonales</taxon>
        <taxon>Trichosporonaceae</taxon>
        <taxon>Cutaneotrichosporon</taxon>
    </lineage>
</organism>
<evidence type="ECO:0000256" key="4">
    <source>
        <dbReference type="ARBA" id="ARBA00012063"/>
    </source>
</evidence>
<keyword evidence="7 14" id="KW-0963">Cytoplasm</keyword>
<dbReference type="GO" id="GO:0008239">
    <property type="term" value="F:dipeptidyl-peptidase activity"/>
    <property type="evidence" value="ECO:0007669"/>
    <property type="project" value="UniProtKB-UniRule"/>
</dbReference>
<comment type="similarity">
    <text evidence="3 14">Belongs to the peptidase M49 family.</text>
</comment>
<dbReference type="GO" id="GO:0004177">
    <property type="term" value="F:aminopeptidase activity"/>
    <property type="evidence" value="ECO:0007669"/>
    <property type="project" value="UniProtKB-KW"/>
</dbReference>
<dbReference type="GO" id="GO:0008270">
    <property type="term" value="F:zinc ion binding"/>
    <property type="evidence" value="ECO:0007669"/>
    <property type="project" value="UniProtKB-ARBA"/>
</dbReference>
<keyword evidence="13 14" id="KW-0482">Metalloprotease</keyword>
<keyword evidence="11 14" id="KW-0862">Zinc</keyword>
<feature type="binding site" evidence="16">
    <location>
        <position position="440"/>
    </location>
    <ligand>
        <name>Zn(2+)</name>
        <dbReference type="ChEBI" id="CHEBI:29105"/>
        <note>catalytic</note>
    </ligand>
</feature>
<dbReference type="EC" id="3.4.14.4" evidence="4 14"/>
<evidence type="ECO:0000256" key="7">
    <source>
        <dbReference type="ARBA" id="ARBA00022490"/>
    </source>
</evidence>
<dbReference type="GO" id="GO:0006508">
    <property type="term" value="P:proteolysis"/>
    <property type="evidence" value="ECO:0007669"/>
    <property type="project" value="UniProtKB-KW"/>
</dbReference>
<keyword evidence="10 14" id="KW-0378">Hydrolase</keyword>
<sequence>MSMNTLGAALYYADANAPICPLAIKEHFDKLSPKEQLYAHHIAKASWIGGRVILKQTTPVAADLFDLVRATFSSTDPSKLGDLEAQRKASGLSEEDFTSVLEYAAQVLGNLANFKSFGDSKFIPRVEAAKFRAVVEAAPRSQEALPLFDKLQEEIYAIKPSARTLLGYPDSGHVTGYYSDDVTQADIKAVQKWYEGRGKDAINTRLFKRGDVFELRVASADKAPTEAYDVPGLGKLEVVFGDFSEEMKGVADELAAAIPHAANEHQRKMLEAYVRHFHSGDVDEHKESQREWIQDIGPTVESNIGFIETYRDPAGVRAEFEGFVAMVNKEMTKKFERLVDSAEKFIPKLPWGPEFEKDKFRKPDFTSLEVLTFSTGGVPAGINIPNYDDIRMTLGFKNVSLGNVLNAKAPDEKITFLGEEDAALFQRLRGPAFEVQVGIHELLGHGSGKLLQENADGTANFDMTNPPTNPLTGKPVEHWYGPGETWGSRFKTIAASYEECRAEAVAMSLSTDKTLLEIFGHTATSAENADDIMYVGWLQMARAGLIALEFYDPQAKKWGQAHMQARHALLRVFLEAGLVVIEEGNGDLTVKMTREAITTTGQKAVDTFLTALQIYKATGDVEGGSALYDKYTGVGEEWMPRREIVLAKRQPRKLLLQANTFMEGEGVRLQEYDATLPGFIASYLERGI</sequence>
<evidence type="ECO:0000256" key="12">
    <source>
        <dbReference type="ARBA" id="ARBA00022990"/>
    </source>
</evidence>
<dbReference type="FunFam" id="3.30.540.30:FF:000002">
    <property type="entry name" value="Dipeptidyl peptidase 3"/>
    <property type="match status" value="1"/>
</dbReference>
<evidence type="ECO:0000256" key="8">
    <source>
        <dbReference type="ARBA" id="ARBA00022670"/>
    </source>
</evidence>
<evidence type="ECO:0000256" key="3">
    <source>
        <dbReference type="ARBA" id="ARBA00010200"/>
    </source>
</evidence>
<dbReference type="PANTHER" id="PTHR23422:SF11">
    <property type="entry name" value="DIPEPTIDYL PEPTIDASE 3"/>
    <property type="match status" value="1"/>
</dbReference>
<dbReference type="Pfam" id="PF03571">
    <property type="entry name" value="Peptidase_M49"/>
    <property type="match status" value="1"/>
</dbReference>
<evidence type="ECO:0000256" key="6">
    <source>
        <dbReference type="ARBA" id="ARBA00022438"/>
    </source>
</evidence>
<dbReference type="Gene3D" id="3.30.70.2600">
    <property type="match status" value="1"/>
</dbReference>
<dbReference type="GO" id="GO:0008235">
    <property type="term" value="F:metalloexopeptidase activity"/>
    <property type="evidence" value="ECO:0007669"/>
    <property type="project" value="InterPro"/>
</dbReference>